<dbReference type="Proteomes" id="UP000002730">
    <property type="component" value="Chromosome"/>
</dbReference>
<reference evidence="1 2" key="1">
    <citation type="submission" date="2010-08" db="EMBL/GenBank/DDBJ databases">
        <title>Complete sequence of Clostridium cellulovorans 743B.</title>
        <authorList>
            <consortium name="US DOE Joint Genome Institute"/>
            <person name="Lucas S."/>
            <person name="Copeland A."/>
            <person name="Lapidus A."/>
            <person name="Cheng J.-F."/>
            <person name="Bruce D."/>
            <person name="Goodwin L."/>
            <person name="Pitluck S."/>
            <person name="Chertkov O."/>
            <person name="Detter J.C."/>
            <person name="Han C."/>
            <person name="Tapia R."/>
            <person name="Land M."/>
            <person name="Hauser L."/>
            <person name="Chang Y.-J."/>
            <person name="Jeffries C."/>
            <person name="Kyrpides N."/>
            <person name="Ivanova N."/>
            <person name="Mikhailova N."/>
            <person name="Hemme C.L."/>
            <person name="Woyke T."/>
        </authorList>
    </citation>
    <scope>NUCLEOTIDE SEQUENCE [LARGE SCALE GENOMIC DNA]</scope>
    <source>
        <strain evidence="2">ATCC 35296 / DSM 3052 / OCM 3 / 743B</strain>
    </source>
</reference>
<proteinExistence type="predicted"/>
<dbReference type="OrthoDB" id="2074980at2"/>
<dbReference type="AlphaFoldDB" id="D9SPF9"/>
<dbReference type="HOGENOM" id="CLU_2786469_0_0_9"/>
<evidence type="ECO:0000313" key="2">
    <source>
        <dbReference type="Proteomes" id="UP000002730"/>
    </source>
</evidence>
<dbReference type="EMBL" id="CP002160">
    <property type="protein sequence ID" value="ADL50008.1"/>
    <property type="molecule type" value="Genomic_DNA"/>
</dbReference>
<keyword evidence="2" id="KW-1185">Reference proteome</keyword>
<dbReference type="RefSeq" id="WP_010075229.1">
    <property type="nucleotide sequence ID" value="NC_014393.1"/>
</dbReference>
<gene>
    <name evidence="1" type="ordered locus">Clocel_0224</name>
</gene>
<name>D9SPF9_CLOC7</name>
<sequence length="68" mass="7698">MSKKIITSYTNIKTAEGERLSYTVSTIDDNGNLITSNERKNCIVFDEEALAHIEAIRKLLQDRELAVL</sequence>
<dbReference type="STRING" id="573061.Clocel_0224"/>
<accession>D9SPF9</accession>
<evidence type="ECO:0000313" key="1">
    <source>
        <dbReference type="EMBL" id="ADL50008.1"/>
    </source>
</evidence>
<protein>
    <submittedName>
        <fullName evidence="1">Peptide chain release factor 2</fullName>
    </submittedName>
</protein>
<organism evidence="1 2">
    <name type="scientific">Clostridium cellulovorans (strain ATCC 35296 / DSM 3052 / OCM 3 / 743B)</name>
    <dbReference type="NCBI Taxonomy" id="573061"/>
    <lineage>
        <taxon>Bacteria</taxon>
        <taxon>Bacillati</taxon>
        <taxon>Bacillota</taxon>
        <taxon>Clostridia</taxon>
        <taxon>Eubacteriales</taxon>
        <taxon>Clostridiaceae</taxon>
        <taxon>Clostridium</taxon>
    </lineage>
</organism>
<dbReference type="KEGG" id="ccb:Clocel_0224"/>